<dbReference type="InterPro" id="IPR033449">
    <property type="entry name" value="Rit1_N"/>
</dbReference>
<protein>
    <recommendedName>
        <fullName evidence="5">Initiator tRNA phosphoribosyl transferase family protein</fullName>
    </recommendedName>
</protein>
<dbReference type="PANTHER" id="PTHR31811:SF0">
    <property type="entry name" value="TRNA A64-2'-O-RIBOSYLPHOSPHATE TRANSFERASE"/>
    <property type="match status" value="1"/>
</dbReference>
<feature type="domain" description="Rit1 DUSP-like" evidence="1">
    <location>
        <begin position="265"/>
        <end position="374"/>
    </location>
</feature>
<evidence type="ECO:0000313" key="3">
    <source>
        <dbReference type="EMBL" id="KAG9449096.1"/>
    </source>
</evidence>
<sequence>MQRESHICPDTKHTSPEWDSSLYLPLWVSATEKAAIGDRLEDWTKLLETSGVDISSLALDLKKPLRPLWISQKTVIWLNEVPDCDSWDFTPVILVSTSSSSGIVQHRSTSKFSWHYISGAGDDEESWARGLTPQLFWKNVIDLIDSGPDLCNQQAADIVEKDRVYRLQRGEVAPQVTVKPKKWLVENQNRNDEEYNPCPVLWDMECPNNHIDMGSICQPSSMFWLGPTNLAVGSTQHVANLAEEVDCILNCDQELIPIFQSSDIYLHLPMVSSKLDQFSLRRKLPTALSFAQMNLRQKRKLLICCDTGEDISICVALAIIASMFDKEGSFDDGKSFMDTQITKMEMRKKLVFICKSAVNARPSRGNLKQVFNFLNQRQAPSSSNGVRP</sequence>
<dbReference type="EMBL" id="JAINDJ010000004">
    <property type="protein sequence ID" value="KAG9449096.1"/>
    <property type="molecule type" value="Genomic_DNA"/>
</dbReference>
<dbReference type="InterPro" id="IPR033421">
    <property type="entry name" value="Rit1_DUSP-like"/>
</dbReference>
<gene>
    <name evidence="3" type="ORF">H6P81_009061</name>
</gene>
<evidence type="ECO:0000259" key="2">
    <source>
        <dbReference type="Pfam" id="PF17184"/>
    </source>
</evidence>
<dbReference type="Pfam" id="PF04179">
    <property type="entry name" value="Init_tRNA_PT"/>
    <property type="match status" value="1"/>
</dbReference>
<dbReference type="GO" id="GO:0019988">
    <property type="term" value="P:charged-tRNA amino acid modification"/>
    <property type="evidence" value="ECO:0007669"/>
    <property type="project" value="InterPro"/>
</dbReference>
<dbReference type="GO" id="GO:0005737">
    <property type="term" value="C:cytoplasm"/>
    <property type="evidence" value="ECO:0007669"/>
    <property type="project" value="TreeGrafter"/>
</dbReference>
<dbReference type="InterPro" id="IPR007306">
    <property type="entry name" value="Rit1"/>
</dbReference>
<feature type="domain" description="Rit1 N-terminal" evidence="2">
    <location>
        <begin position="13"/>
        <end position="159"/>
    </location>
</feature>
<dbReference type="AlphaFoldDB" id="A0AAV7EMI1"/>
<dbReference type="InterPro" id="IPR029021">
    <property type="entry name" value="Prot-tyrosine_phosphatase-like"/>
</dbReference>
<dbReference type="Proteomes" id="UP000825729">
    <property type="component" value="Unassembled WGS sequence"/>
</dbReference>
<organism evidence="3 4">
    <name type="scientific">Aristolochia fimbriata</name>
    <name type="common">White veined hardy Dutchman's pipe vine</name>
    <dbReference type="NCBI Taxonomy" id="158543"/>
    <lineage>
        <taxon>Eukaryota</taxon>
        <taxon>Viridiplantae</taxon>
        <taxon>Streptophyta</taxon>
        <taxon>Embryophyta</taxon>
        <taxon>Tracheophyta</taxon>
        <taxon>Spermatophyta</taxon>
        <taxon>Magnoliopsida</taxon>
        <taxon>Magnoliidae</taxon>
        <taxon>Piperales</taxon>
        <taxon>Aristolochiaceae</taxon>
        <taxon>Aristolochia</taxon>
    </lineage>
</organism>
<proteinExistence type="predicted"/>
<dbReference type="Gene3D" id="3.90.190.10">
    <property type="entry name" value="Protein tyrosine phosphatase superfamily"/>
    <property type="match status" value="1"/>
</dbReference>
<evidence type="ECO:0000313" key="4">
    <source>
        <dbReference type="Proteomes" id="UP000825729"/>
    </source>
</evidence>
<comment type="caution">
    <text evidence="3">The sequence shown here is derived from an EMBL/GenBank/DDBJ whole genome shotgun (WGS) entry which is preliminary data.</text>
</comment>
<reference evidence="3 4" key="1">
    <citation type="submission" date="2021-07" db="EMBL/GenBank/DDBJ databases">
        <title>The Aristolochia fimbriata genome: insights into angiosperm evolution, floral development and chemical biosynthesis.</title>
        <authorList>
            <person name="Jiao Y."/>
        </authorList>
    </citation>
    <scope>NUCLEOTIDE SEQUENCE [LARGE SCALE GENOMIC DNA]</scope>
    <source>
        <strain evidence="3">IBCAS-2021</strain>
        <tissue evidence="3">Leaf</tissue>
    </source>
</reference>
<accession>A0AAV7EMI1</accession>
<dbReference type="PANTHER" id="PTHR31811">
    <property type="entry name" value="TRNA A64-2'-O-RIBOSYLPHOSPHATE TRANSFERASE"/>
    <property type="match status" value="1"/>
</dbReference>
<evidence type="ECO:0000259" key="1">
    <source>
        <dbReference type="Pfam" id="PF04179"/>
    </source>
</evidence>
<evidence type="ECO:0008006" key="5">
    <source>
        <dbReference type="Google" id="ProtNLM"/>
    </source>
</evidence>
<dbReference type="Pfam" id="PF17184">
    <property type="entry name" value="Rit1_C"/>
    <property type="match status" value="1"/>
</dbReference>
<dbReference type="GO" id="GO:0043399">
    <property type="term" value="F:tRNA adenosine(64)-2'-O-ribosylphosphate transferase activity"/>
    <property type="evidence" value="ECO:0007669"/>
    <property type="project" value="InterPro"/>
</dbReference>
<name>A0AAV7EMI1_ARIFI</name>
<keyword evidence="4" id="KW-1185">Reference proteome</keyword>